<keyword evidence="3" id="KW-1185">Reference proteome</keyword>
<gene>
    <name evidence="2" type="ORF">NDU88_007389</name>
</gene>
<proteinExistence type="predicted"/>
<evidence type="ECO:0000313" key="2">
    <source>
        <dbReference type="EMBL" id="KAJ1190651.1"/>
    </source>
</evidence>
<sequence length="172" mass="18994">MGKDRPQRQVQDNTIVQYTTPCQATHRITRHGPWGTPVPSPERQEKQSRAALMQAVQGSRVALERQIAGISVEINLFHADLCKVVDKRSEDALVVAGYGVHTPGCPLSEVEPFHSRSKQHGFRKHRAQSGLQSVEAGLDHVVIRDDSTLEATATELQNELESRVEGSPKGDE</sequence>
<feature type="region of interest" description="Disordered" evidence="1">
    <location>
        <begin position="27"/>
        <end position="46"/>
    </location>
</feature>
<dbReference type="Proteomes" id="UP001066276">
    <property type="component" value="Chromosome 3_1"/>
</dbReference>
<reference evidence="2" key="1">
    <citation type="journal article" date="2022" name="bioRxiv">
        <title>Sequencing and chromosome-scale assembly of the giantPleurodeles waltlgenome.</title>
        <authorList>
            <person name="Brown T."/>
            <person name="Elewa A."/>
            <person name="Iarovenko S."/>
            <person name="Subramanian E."/>
            <person name="Araus A.J."/>
            <person name="Petzold A."/>
            <person name="Susuki M."/>
            <person name="Suzuki K.-i.T."/>
            <person name="Hayashi T."/>
            <person name="Toyoda A."/>
            <person name="Oliveira C."/>
            <person name="Osipova E."/>
            <person name="Leigh N.D."/>
            <person name="Simon A."/>
            <person name="Yun M.H."/>
        </authorList>
    </citation>
    <scope>NUCLEOTIDE SEQUENCE</scope>
    <source>
        <strain evidence="2">20211129_DDA</strain>
        <tissue evidence="2">Liver</tissue>
    </source>
</reference>
<dbReference type="AlphaFoldDB" id="A0AAV7UPR5"/>
<protein>
    <submittedName>
        <fullName evidence="2">Uncharacterized protein</fullName>
    </submittedName>
</protein>
<dbReference type="EMBL" id="JANPWB010000005">
    <property type="protein sequence ID" value="KAJ1190651.1"/>
    <property type="molecule type" value="Genomic_DNA"/>
</dbReference>
<name>A0AAV7UPR5_PLEWA</name>
<organism evidence="2 3">
    <name type="scientific">Pleurodeles waltl</name>
    <name type="common">Iberian ribbed newt</name>
    <dbReference type="NCBI Taxonomy" id="8319"/>
    <lineage>
        <taxon>Eukaryota</taxon>
        <taxon>Metazoa</taxon>
        <taxon>Chordata</taxon>
        <taxon>Craniata</taxon>
        <taxon>Vertebrata</taxon>
        <taxon>Euteleostomi</taxon>
        <taxon>Amphibia</taxon>
        <taxon>Batrachia</taxon>
        <taxon>Caudata</taxon>
        <taxon>Salamandroidea</taxon>
        <taxon>Salamandridae</taxon>
        <taxon>Pleurodelinae</taxon>
        <taxon>Pleurodeles</taxon>
    </lineage>
</organism>
<evidence type="ECO:0000256" key="1">
    <source>
        <dbReference type="SAM" id="MobiDB-lite"/>
    </source>
</evidence>
<evidence type="ECO:0000313" key="3">
    <source>
        <dbReference type="Proteomes" id="UP001066276"/>
    </source>
</evidence>
<accession>A0AAV7UPR5</accession>
<comment type="caution">
    <text evidence="2">The sequence shown here is derived from an EMBL/GenBank/DDBJ whole genome shotgun (WGS) entry which is preliminary data.</text>
</comment>